<dbReference type="InterPro" id="IPR014043">
    <property type="entry name" value="Acyl_transferase_dom"/>
</dbReference>
<protein>
    <submittedName>
        <fullName evidence="3">Acyltransferase domain-containing protein</fullName>
    </submittedName>
</protein>
<feature type="non-terminal residue" evidence="3">
    <location>
        <position position="1"/>
    </location>
</feature>
<dbReference type="InterPro" id="IPR016035">
    <property type="entry name" value="Acyl_Trfase/lysoPLipase"/>
</dbReference>
<evidence type="ECO:0000256" key="1">
    <source>
        <dbReference type="ARBA" id="ARBA00022679"/>
    </source>
</evidence>
<keyword evidence="4" id="KW-1185">Reference proteome</keyword>
<accession>A0ABS7CLY4</accession>
<name>A0ABS7CLY4_9BACL</name>
<keyword evidence="1" id="KW-0808">Transferase</keyword>
<dbReference type="Gene3D" id="3.30.70.3290">
    <property type="match status" value="1"/>
</dbReference>
<dbReference type="Gene3D" id="3.40.366.10">
    <property type="entry name" value="Malonyl-Coenzyme A Acyl Carrier Protein, domain 2"/>
    <property type="match status" value="1"/>
</dbReference>
<dbReference type="PANTHER" id="PTHR43775:SF51">
    <property type="entry name" value="INACTIVE PHENOLPHTHIOCEROL SYNTHESIS POLYKETIDE SYNTHASE TYPE I PKS1-RELATED"/>
    <property type="match status" value="1"/>
</dbReference>
<feature type="domain" description="Malonyl-CoA:ACP transacylase (MAT)" evidence="2">
    <location>
        <begin position="24"/>
        <end position="142"/>
    </location>
</feature>
<dbReference type="Proteomes" id="UP001519887">
    <property type="component" value="Unassembled WGS sequence"/>
</dbReference>
<gene>
    <name evidence="3" type="ORF">K0U00_48480</name>
</gene>
<dbReference type="GO" id="GO:0016746">
    <property type="term" value="F:acyltransferase activity"/>
    <property type="evidence" value="ECO:0007669"/>
    <property type="project" value="UniProtKB-KW"/>
</dbReference>
<keyword evidence="3" id="KW-0012">Acyltransferase</keyword>
<sequence>LSSAHSAKVQTAKVSGSVKPVIFMFPGQGSQYINMGLELYREEQGFREEVDQCCHILARLRGYDMKEILYPAHIWEGTNERIHQTSYTQPAIFIFEYALARMLMNWGIRPDGMIGHSLGEYVAACLSGVLSLEHALALVSAR</sequence>
<reference evidence="3 4" key="1">
    <citation type="submission" date="2021-07" db="EMBL/GenBank/DDBJ databases">
        <title>Paenibacillus radiodurans sp. nov., isolated from the southeastern edge of Tengger Desert.</title>
        <authorList>
            <person name="Zhang G."/>
        </authorList>
    </citation>
    <scope>NUCLEOTIDE SEQUENCE [LARGE SCALE GENOMIC DNA]</scope>
    <source>
        <strain evidence="3 4">CCM 7311</strain>
    </source>
</reference>
<feature type="non-terminal residue" evidence="3">
    <location>
        <position position="142"/>
    </location>
</feature>
<dbReference type="EMBL" id="JAHZIK010003399">
    <property type="protein sequence ID" value="MBW7461916.1"/>
    <property type="molecule type" value="Genomic_DNA"/>
</dbReference>
<dbReference type="Pfam" id="PF00698">
    <property type="entry name" value="Acyl_transf_1"/>
    <property type="match status" value="1"/>
</dbReference>
<evidence type="ECO:0000313" key="4">
    <source>
        <dbReference type="Proteomes" id="UP001519887"/>
    </source>
</evidence>
<organism evidence="3 4">
    <name type="scientific">Paenibacillus sepulcri</name>
    <dbReference type="NCBI Taxonomy" id="359917"/>
    <lineage>
        <taxon>Bacteria</taxon>
        <taxon>Bacillati</taxon>
        <taxon>Bacillota</taxon>
        <taxon>Bacilli</taxon>
        <taxon>Bacillales</taxon>
        <taxon>Paenibacillaceae</taxon>
        <taxon>Paenibacillus</taxon>
    </lineage>
</organism>
<comment type="caution">
    <text evidence="3">The sequence shown here is derived from an EMBL/GenBank/DDBJ whole genome shotgun (WGS) entry which is preliminary data.</text>
</comment>
<dbReference type="PANTHER" id="PTHR43775">
    <property type="entry name" value="FATTY ACID SYNTHASE"/>
    <property type="match status" value="1"/>
</dbReference>
<evidence type="ECO:0000259" key="2">
    <source>
        <dbReference type="SMART" id="SM00827"/>
    </source>
</evidence>
<proteinExistence type="predicted"/>
<dbReference type="SUPFAM" id="SSF52151">
    <property type="entry name" value="FabD/lysophospholipase-like"/>
    <property type="match status" value="1"/>
</dbReference>
<dbReference type="InterPro" id="IPR001227">
    <property type="entry name" value="Ac_transferase_dom_sf"/>
</dbReference>
<evidence type="ECO:0000313" key="3">
    <source>
        <dbReference type="EMBL" id="MBW7461916.1"/>
    </source>
</evidence>
<dbReference type="InterPro" id="IPR050091">
    <property type="entry name" value="PKS_NRPS_Biosynth_Enz"/>
</dbReference>
<dbReference type="SMART" id="SM00827">
    <property type="entry name" value="PKS_AT"/>
    <property type="match status" value="1"/>
</dbReference>